<sequence length="225" mass="24976">MLLPACAAVTPDLPPEVVPIPEPQLDLAALRRAEAASKRHQLRILLASAERALANDRLTIPENDNAYSWYQQVMAIDEANAEAHWGVLQITERYLQLAEQAFSRGSQDKGELMLQRALSIAATVEQAESVRSRFKAQPSEREFLLATADLTVRNDIIAARLVELAQIAKKAQSRLLIVARNDAEGRWIYRKMREAVDGHRLRGNIDIGSVPRIVLLDLGVGGVKE</sequence>
<name>A0Y8Q8_9GAMM</name>
<reference evidence="1 2" key="1">
    <citation type="journal article" date="2010" name="J. Bacteriol.">
        <title>Genome sequence of the oligotrophic marine Gammaproteobacterium HTCC2143, isolated from the Oregon Coast.</title>
        <authorList>
            <person name="Oh H.M."/>
            <person name="Kang I."/>
            <person name="Ferriera S."/>
            <person name="Giovannoni S.J."/>
            <person name="Cho J.C."/>
        </authorList>
    </citation>
    <scope>NUCLEOTIDE SEQUENCE [LARGE SCALE GENOMIC DNA]</scope>
    <source>
        <strain evidence="1 2">HTCC2143</strain>
    </source>
</reference>
<protein>
    <submittedName>
        <fullName evidence="1">Uncharacterized protein</fullName>
    </submittedName>
</protein>
<proteinExistence type="predicted"/>
<dbReference type="eggNOG" id="COG3063">
    <property type="taxonomic scope" value="Bacteria"/>
</dbReference>
<evidence type="ECO:0000313" key="1">
    <source>
        <dbReference type="EMBL" id="EAW32512.1"/>
    </source>
</evidence>
<keyword evidence="2" id="KW-1185">Reference proteome</keyword>
<dbReference type="EMBL" id="AAVT01000001">
    <property type="protein sequence ID" value="EAW32512.1"/>
    <property type="molecule type" value="Genomic_DNA"/>
</dbReference>
<accession>A0Y8Q8</accession>
<gene>
    <name evidence="1" type="ORF">GP2143_14691</name>
</gene>
<evidence type="ECO:0000313" key="2">
    <source>
        <dbReference type="Proteomes" id="UP000004931"/>
    </source>
</evidence>
<organism evidence="1 2">
    <name type="scientific">marine gamma proteobacterium HTCC2143</name>
    <dbReference type="NCBI Taxonomy" id="247633"/>
    <lineage>
        <taxon>Bacteria</taxon>
        <taxon>Pseudomonadati</taxon>
        <taxon>Pseudomonadota</taxon>
        <taxon>Gammaproteobacteria</taxon>
        <taxon>Cellvibrionales</taxon>
        <taxon>Spongiibacteraceae</taxon>
        <taxon>BD1-7 clade</taxon>
    </lineage>
</organism>
<dbReference type="AlphaFoldDB" id="A0Y8Q8"/>
<dbReference type="OrthoDB" id="5726612at2"/>
<dbReference type="STRING" id="247633.GP2143_14691"/>
<dbReference type="Proteomes" id="UP000004931">
    <property type="component" value="Unassembled WGS sequence"/>
</dbReference>
<comment type="caution">
    <text evidence="1">The sequence shown here is derived from an EMBL/GenBank/DDBJ whole genome shotgun (WGS) entry which is preliminary data.</text>
</comment>